<keyword evidence="2" id="KW-1185">Reference proteome</keyword>
<proteinExistence type="predicted"/>
<comment type="caution">
    <text evidence="1">The sequence shown here is derived from an EMBL/GenBank/DDBJ whole genome shotgun (WGS) entry which is preliminary data.</text>
</comment>
<evidence type="ECO:0000313" key="1">
    <source>
        <dbReference type="EMBL" id="GFS46713.1"/>
    </source>
</evidence>
<reference evidence="1" key="1">
    <citation type="submission" date="2020-08" db="EMBL/GenBank/DDBJ databases">
        <title>Multicomponent nature underlies the extraordinary mechanical properties of spider dragline silk.</title>
        <authorList>
            <person name="Kono N."/>
            <person name="Nakamura H."/>
            <person name="Mori M."/>
            <person name="Yoshida Y."/>
            <person name="Ohtoshi R."/>
            <person name="Malay A.D."/>
            <person name="Moran D.A.P."/>
            <person name="Tomita M."/>
            <person name="Numata K."/>
            <person name="Arakawa K."/>
        </authorList>
    </citation>
    <scope>NUCLEOTIDE SEQUENCE</scope>
</reference>
<dbReference type="EMBL" id="BMAW01090820">
    <property type="protein sequence ID" value="GFS46713.1"/>
    <property type="molecule type" value="Genomic_DNA"/>
</dbReference>
<organism evidence="1 2">
    <name type="scientific">Nephila pilipes</name>
    <name type="common">Giant wood spider</name>
    <name type="synonym">Nephila maculata</name>
    <dbReference type="NCBI Taxonomy" id="299642"/>
    <lineage>
        <taxon>Eukaryota</taxon>
        <taxon>Metazoa</taxon>
        <taxon>Ecdysozoa</taxon>
        <taxon>Arthropoda</taxon>
        <taxon>Chelicerata</taxon>
        <taxon>Arachnida</taxon>
        <taxon>Araneae</taxon>
        <taxon>Araneomorphae</taxon>
        <taxon>Entelegynae</taxon>
        <taxon>Araneoidea</taxon>
        <taxon>Nephilidae</taxon>
        <taxon>Nephila</taxon>
    </lineage>
</organism>
<gene>
    <name evidence="1" type="primary">AVEN_104409_1</name>
    <name evidence="1" type="ORF">NPIL_148091</name>
</gene>
<name>A0A8X6MDH9_NEPPI</name>
<evidence type="ECO:0000313" key="2">
    <source>
        <dbReference type="Proteomes" id="UP000887013"/>
    </source>
</evidence>
<dbReference type="Proteomes" id="UP000887013">
    <property type="component" value="Unassembled WGS sequence"/>
</dbReference>
<protein>
    <submittedName>
        <fullName evidence="1">Uncharacterized protein</fullName>
    </submittedName>
</protein>
<accession>A0A8X6MDH9</accession>
<sequence length="141" mass="15375">MLSENNLLLHVGSITAVSETKFKNPLSAVKDKRTQRVHDEGSAVRLSLVQACKEDVPGSLPPGVTLGEQPLCISSIAIKSPVFHMHINELRILATFHSTKILSAGEIQLHSECDSNNRVCARTVCFGLCSAIYRVHQPKTS</sequence>
<dbReference type="AlphaFoldDB" id="A0A8X6MDH9"/>